<proteinExistence type="inferred from homology"/>
<dbReference type="SUPFAM" id="SSF54695">
    <property type="entry name" value="POZ domain"/>
    <property type="match status" value="1"/>
</dbReference>
<feature type="domain" description="SKP1 component POZ" evidence="6">
    <location>
        <begin position="15"/>
        <end position="75"/>
    </location>
</feature>
<dbReference type="Pfam" id="PF01466">
    <property type="entry name" value="Skp1"/>
    <property type="match status" value="1"/>
</dbReference>
<protein>
    <recommendedName>
        <fullName evidence="4">SKP1-like protein</fullName>
    </recommendedName>
</protein>
<dbReference type="InterPro" id="IPR036296">
    <property type="entry name" value="SKP1-like_dim_sf"/>
</dbReference>
<dbReference type="InterPro" id="IPR016072">
    <property type="entry name" value="Skp1_comp_dimer"/>
</dbReference>
<dbReference type="GO" id="GO:0009867">
    <property type="term" value="P:jasmonic acid mediated signaling pathway"/>
    <property type="evidence" value="ECO:0007669"/>
    <property type="project" value="UniProtKB-ARBA"/>
</dbReference>
<evidence type="ECO:0000259" key="5">
    <source>
        <dbReference type="Pfam" id="PF01466"/>
    </source>
</evidence>
<reference evidence="7" key="1">
    <citation type="submission" date="2025-05" db="UniProtKB">
        <authorList>
            <consortium name="RefSeq"/>
        </authorList>
    </citation>
    <scope>NUCLEOTIDE SEQUENCE [LARGE SCALE GENOMIC DNA]</scope>
</reference>
<dbReference type="InterPro" id="IPR016073">
    <property type="entry name" value="Skp1_comp_POZ"/>
</dbReference>
<gene>
    <name evidence="8" type="primary">LOC120263937</name>
</gene>
<dbReference type="SUPFAM" id="SSF81382">
    <property type="entry name" value="Skp1 dimerisation domain-like"/>
    <property type="match status" value="1"/>
</dbReference>
<comment type="similarity">
    <text evidence="2 4">Belongs to the SKP1 family.</text>
</comment>
<dbReference type="InterPro" id="IPR011333">
    <property type="entry name" value="SKP1/BTB/POZ_sf"/>
</dbReference>
<evidence type="ECO:0000313" key="8">
    <source>
        <dbReference type="RefSeq" id="XP_039127852.1"/>
    </source>
</evidence>
<dbReference type="InterPro" id="IPR001232">
    <property type="entry name" value="SKP1-like"/>
</dbReference>
<comment type="pathway">
    <text evidence="1 4">Protein modification; protein ubiquitination.</text>
</comment>
<evidence type="ECO:0000259" key="6">
    <source>
        <dbReference type="Pfam" id="PF03931"/>
    </source>
</evidence>
<dbReference type="InterPro" id="IPR016897">
    <property type="entry name" value="SKP1"/>
</dbReference>
<dbReference type="GO" id="GO:0016567">
    <property type="term" value="P:protein ubiquitination"/>
    <property type="evidence" value="ECO:0007669"/>
    <property type="project" value="UniProtKB-UniRule"/>
</dbReference>
<comment type="subunit">
    <text evidence="4">Part of a SCF (SKP1-cullin-F-box) protein ligase complex.</text>
</comment>
<reference evidence="8" key="2">
    <citation type="submission" date="2025-08" db="UniProtKB">
        <authorList>
            <consortium name="RefSeq"/>
        </authorList>
    </citation>
    <scope>IDENTIFICATION</scope>
</reference>
<dbReference type="Proteomes" id="UP001515500">
    <property type="component" value="Chromosome 1"/>
</dbReference>
<evidence type="ECO:0000256" key="3">
    <source>
        <dbReference type="ARBA" id="ARBA00022786"/>
    </source>
</evidence>
<evidence type="ECO:0000256" key="2">
    <source>
        <dbReference type="ARBA" id="ARBA00009993"/>
    </source>
</evidence>
<feature type="domain" description="SKP1 component dimerisation" evidence="5">
    <location>
        <begin position="115"/>
        <end position="161"/>
    </location>
</feature>
<dbReference type="GO" id="GO:0006511">
    <property type="term" value="P:ubiquitin-dependent protein catabolic process"/>
    <property type="evidence" value="ECO:0007669"/>
    <property type="project" value="InterPro"/>
</dbReference>
<dbReference type="SMART" id="SM00512">
    <property type="entry name" value="Skp1"/>
    <property type="match status" value="1"/>
</dbReference>
<evidence type="ECO:0000256" key="1">
    <source>
        <dbReference type="ARBA" id="ARBA00004906"/>
    </source>
</evidence>
<dbReference type="GeneID" id="120263937"/>
<dbReference type="AlphaFoldDB" id="A0AB40BKJ2"/>
<evidence type="ECO:0000256" key="4">
    <source>
        <dbReference type="PIRNR" id="PIRNR028729"/>
    </source>
</evidence>
<dbReference type="PIRSF" id="PIRSF028729">
    <property type="entry name" value="E3_ubiquit_lig_SCF_Skp"/>
    <property type="match status" value="1"/>
</dbReference>
<dbReference type="Pfam" id="PF03931">
    <property type="entry name" value="Skp1_POZ"/>
    <property type="match status" value="1"/>
</dbReference>
<sequence>MASINAPEEVKKKKKKVNLISSDGEWFEVEVDLAKQSPIIAPAVQKHEGDDPPTISINVRSDILLKIIDYWETHAQEEPESVREKNELWDTEFVKMDKPVLYAVIEAAHYLEMTKLVDLTCQRVADMLKGKTVEEMREILGIESDLTKEEEDAIRQQNSWAFEDDIPGRGAKSLAILLHCNKTIQ</sequence>
<keyword evidence="7" id="KW-1185">Reference proteome</keyword>
<keyword evidence="3 4" id="KW-0833">Ubl conjugation pathway</keyword>
<dbReference type="Gene3D" id="3.30.710.10">
    <property type="entry name" value="Potassium Channel Kv1.1, Chain A"/>
    <property type="match status" value="1"/>
</dbReference>
<dbReference type="PANTHER" id="PTHR11165">
    <property type="entry name" value="SKP1"/>
    <property type="match status" value="1"/>
</dbReference>
<organism evidence="7 8">
    <name type="scientific">Dioscorea cayennensis subsp. rotundata</name>
    <name type="common">White Guinea yam</name>
    <name type="synonym">Dioscorea rotundata</name>
    <dbReference type="NCBI Taxonomy" id="55577"/>
    <lineage>
        <taxon>Eukaryota</taxon>
        <taxon>Viridiplantae</taxon>
        <taxon>Streptophyta</taxon>
        <taxon>Embryophyta</taxon>
        <taxon>Tracheophyta</taxon>
        <taxon>Spermatophyta</taxon>
        <taxon>Magnoliopsida</taxon>
        <taxon>Liliopsida</taxon>
        <taxon>Dioscoreales</taxon>
        <taxon>Dioscoreaceae</taxon>
        <taxon>Dioscorea</taxon>
    </lineage>
</organism>
<dbReference type="RefSeq" id="XP_039127852.1">
    <property type="nucleotide sequence ID" value="XM_039271918.1"/>
</dbReference>
<accession>A0AB40BKJ2</accession>
<comment type="function">
    <text evidence="4">Involved in ubiquitination and subsequent proteasomal degradation of target proteins. Together with CUL1, RBX1 and a F-box protein, it forms a SCF E3 ubiquitin ligase complex. The functional specificity of this complex depends on the type of F-box protein. In the SCF complex, it serves as an adapter that links the F-box protein to CUL1.</text>
</comment>
<name>A0AB40BKJ2_DIOCR</name>
<evidence type="ECO:0000313" key="7">
    <source>
        <dbReference type="Proteomes" id="UP001515500"/>
    </source>
</evidence>